<protein>
    <submittedName>
        <fullName evidence="1">Uncharacterized protein</fullName>
    </submittedName>
</protein>
<dbReference type="AlphaFoldDB" id="A0ABD1SX84"/>
<proteinExistence type="predicted"/>
<name>A0ABD1SX84_9LAMI</name>
<comment type="caution">
    <text evidence="1">The sequence shown here is derived from an EMBL/GenBank/DDBJ whole genome shotgun (WGS) entry which is preliminary data.</text>
</comment>
<organism evidence="1 2">
    <name type="scientific">Abeliophyllum distichum</name>
    <dbReference type="NCBI Taxonomy" id="126358"/>
    <lineage>
        <taxon>Eukaryota</taxon>
        <taxon>Viridiplantae</taxon>
        <taxon>Streptophyta</taxon>
        <taxon>Embryophyta</taxon>
        <taxon>Tracheophyta</taxon>
        <taxon>Spermatophyta</taxon>
        <taxon>Magnoliopsida</taxon>
        <taxon>eudicotyledons</taxon>
        <taxon>Gunneridae</taxon>
        <taxon>Pentapetalae</taxon>
        <taxon>asterids</taxon>
        <taxon>lamiids</taxon>
        <taxon>Lamiales</taxon>
        <taxon>Oleaceae</taxon>
        <taxon>Forsythieae</taxon>
        <taxon>Abeliophyllum</taxon>
    </lineage>
</organism>
<gene>
    <name evidence="1" type="ORF">Adt_20673</name>
</gene>
<sequence length="143" mass="16159">MSLEFMLNAMRPLYRHLPSTCSGRSTKSGWMHVMRSGAFGETRQGRSKGESASDYQGGRLSAAQENQFHQRELRGKLKDAAAKTLKNCKPIVEFKECLSMYGTDFFKAVIMKTKELVLNERPDIYPTGLDHFWLDVAQTGFGT</sequence>
<keyword evidence="2" id="KW-1185">Reference proteome</keyword>
<reference evidence="2" key="1">
    <citation type="submission" date="2024-07" db="EMBL/GenBank/DDBJ databases">
        <title>Two chromosome-level genome assemblies of Korean endemic species Abeliophyllum distichum and Forsythia ovata (Oleaceae).</title>
        <authorList>
            <person name="Jang H."/>
        </authorList>
    </citation>
    <scope>NUCLEOTIDE SEQUENCE [LARGE SCALE GENOMIC DNA]</scope>
</reference>
<dbReference type="Proteomes" id="UP001604336">
    <property type="component" value="Unassembled WGS sequence"/>
</dbReference>
<evidence type="ECO:0000313" key="1">
    <source>
        <dbReference type="EMBL" id="KAL2505052.1"/>
    </source>
</evidence>
<dbReference type="EMBL" id="JBFOLK010000006">
    <property type="protein sequence ID" value="KAL2505052.1"/>
    <property type="molecule type" value="Genomic_DNA"/>
</dbReference>
<evidence type="ECO:0000313" key="2">
    <source>
        <dbReference type="Proteomes" id="UP001604336"/>
    </source>
</evidence>
<accession>A0ABD1SX84</accession>